<keyword evidence="2" id="KW-1185">Reference proteome</keyword>
<protein>
    <submittedName>
        <fullName evidence="1">Uncharacterized protein</fullName>
    </submittedName>
</protein>
<reference evidence="1 2" key="1">
    <citation type="submission" date="2023-01" db="EMBL/GenBank/DDBJ databases">
        <authorList>
            <person name="Kreplak J."/>
        </authorList>
    </citation>
    <scope>NUCLEOTIDE SEQUENCE [LARGE SCALE GENOMIC DNA]</scope>
</reference>
<organism evidence="1 2">
    <name type="scientific">Vicia faba</name>
    <name type="common">Broad bean</name>
    <name type="synonym">Faba vulgaris</name>
    <dbReference type="NCBI Taxonomy" id="3906"/>
    <lineage>
        <taxon>Eukaryota</taxon>
        <taxon>Viridiplantae</taxon>
        <taxon>Streptophyta</taxon>
        <taxon>Embryophyta</taxon>
        <taxon>Tracheophyta</taxon>
        <taxon>Spermatophyta</taxon>
        <taxon>Magnoliopsida</taxon>
        <taxon>eudicotyledons</taxon>
        <taxon>Gunneridae</taxon>
        <taxon>Pentapetalae</taxon>
        <taxon>rosids</taxon>
        <taxon>fabids</taxon>
        <taxon>Fabales</taxon>
        <taxon>Fabaceae</taxon>
        <taxon>Papilionoideae</taxon>
        <taxon>50 kb inversion clade</taxon>
        <taxon>NPAAA clade</taxon>
        <taxon>Hologalegina</taxon>
        <taxon>IRL clade</taxon>
        <taxon>Fabeae</taxon>
        <taxon>Vicia</taxon>
    </lineage>
</organism>
<proteinExistence type="predicted"/>
<gene>
    <name evidence="1" type="ORF">VFH_V042440</name>
</gene>
<dbReference type="EMBL" id="OX451740">
    <property type="protein sequence ID" value="CAI8612607.1"/>
    <property type="molecule type" value="Genomic_DNA"/>
</dbReference>
<dbReference type="Proteomes" id="UP001157006">
    <property type="component" value="Chromosome 5"/>
</dbReference>
<sequence length="153" mass="18005">MEKLTKSHDKSTHEKDHMVKVNDNIDNGVRVYEGSITMNNGVHAGFEQVIEDTTEHGDPYKNMLKRKYVNWIATEIKTPREALTFEESNQGLNKIVDNKEILSIKMSFYHEENMMKRKCLFHKKIGLERKFSKEVLTFEEVVQLLEKVCDRQE</sequence>
<evidence type="ECO:0000313" key="1">
    <source>
        <dbReference type="EMBL" id="CAI8612607.1"/>
    </source>
</evidence>
<evidence type="ECO:0000313" key="2">
    <source>
        <dbReference type="Proteomes" id="UP001157006"/>
    </source>
</evidence>
<name>A0AAV1AQK0_VICFA</name>
<dbReference type="AlphaFoldDB" id="A0AAV1AQK0"/>
<accession>A0AAV1AQK0</accession>